<evidence type="ECO:0000256" key="2">
    <source>
        <dbReference type="SAM" id="Coils"/>
    </source>
</evidence>
<evidence type="ECO:0000313" key="4">
    <source>
        <dbReference type="Proteomes" id="UP000291236"/>
    </source>
</evidence>
<dbReference type="AlphaFoldDB" id="A0A4P2VJM7"/>
<dbReference type="Pfam" id="PF13181">
    <property type="entry name" value="TPR_8"/>
    <property type="match status" value="1"/>
</dbReference>
<organism evidence="3 4">
    <name type="scientific">Fluviispira sanaruensis</name>
    <dbReference type="NCBI Taxonomy" id="2493639"/>
    <lineage>
        <taxon>Bacteria</taxon>
        <taxon>Pseudomonadati</taxon>
        <taxon>Bdellovibrionota</taxon>
        <taxon>Oligoflexia</taxon>
        <taxon>Silvanigrellales</taxon>
        <taxon>Silvanigrellaceae</taxon>
        <taxon>Fluviispira</taxon>
    </lineage>
</organism>
<feature type="repeat" description="TPR" evidence="1">
    <location>
        <begin position="99"/>
        <end position="132"/>
    </location>
</feature>
<keyword evidence="2" id="KW-0175">Coiled coil</keyword>
<name>A0A4P2VJM7_FLUSA</name>
<reference evidence="3 4" key="1">
    <citation type="submission" date="2018-12" db="EMBL/GenBank/DDBJ databases">
        <title>Rubrispira sanarue gen. nov., sp., nov., a member of the order Silvanigrellales, isolated from a brackish lake in Hamamatsu Japan.</title>
        <authorList>
            <person name="Maejima Y."/>
            <person name="Iino T."/>
            <person name="Muraguchi Y."/>
            <person name="Fukuda K."/>
            <person name="Nojiri H."/>
            <person name="Ohkuma M."/>
            <person name="Moriuchi R."/>
            <person name="Dohra H."/>
            <person name="Kimbara K."/>
            <person name="Shintani M."/>
        </authorList>
    </citation>
    <scope>NUCLEOTIDE SEQUENCE [LARGE SCALE GENOMIC DNA]</scope>
    <source>
        <strain evidence="3 4">RF1110005</strain>
    </source>
</reference>
<feature type="coiled-coil region" evidence="2">
    <location>
        <begin position="306"/>
        <end position="333"/>
    </location>
</feature>
<dbReference type="PROSITE" id="PS51257">
    <property type="entry name" value="PROKAR_LIPOPROTEIN"/>
    <property type="match status" value="1"/>
</dbReference>
<protein>
    <submittedName>
        <fullName evidence="3">Uncharacterized protein</fullName>
    </submittedName>
</protein>
<dbReference type="SMART" id="SM00028">
    <property type="entry name" value="TPR"/>
    <property type="match status" value="6"/>
</dbReference>
<dbReference type="Pfam" id="PF13174">
    <property type="entry name" value="TPR_6"/>
    <property type="match status" value="1"/>
</dbReference>
<dbReference type="Pfam" id="PF13432">
    <property type="entry name" value="TPR_16"/>
    <property type="match status" value="1"/>
</dbReference>
<proteinExistence type="predicted"/>
<keyword evidence="1" id="KW-0802">TPR repeat</keyword>
<sequence length="342" mass="38856">MIKKTFVNLLFSFITITFIISCSSTKISSESLNYIISGNKFAEKGDFQSSANQYRLALKEEPNSTTAKRNLGLVSVKIGKYKEAIELLKDVSSFYTKDAELFYFLGEANRAIGNDNDAIKSYQQSLNISPAELRVQKSLSWVYLKLGEYDQAEKLIKRNFEKNPLDLQLLLISTSIDIKKERYTKAIKAMQEFEKSDFRIVSKDQTTAETEKILLLNVLGNAYAGVNNCEKAQKIYEIVLKYRPFLASTLTDSAKCDIKANNTLLAKNKLEKAHASEPNYPEALYLLGKIYTNNDPKKAAFYYKRFVEISSDYKNLEAENKQAQASLNLLESKKFIQGKKSD</sequence>
<accession>A0A4P2VJM7</accession>
<dbReference type="GO" id="GO:0005814">
    <property type="term" value="C:centriole"/>
    <property type="evidence" value="ECO:0007669"/>
    <property type="project" value="TreeGrafter"/>
</dbReference>
<evidence type="ECO:0000256" key="1">
    <source>
        <dbReference type="PROSITE-ProRule" id="PRU00339"/>
    </source>
</evidence>
<dbReference type="InterPro" id="IPR011990">
    <property type="entry name" value="TPR-like_helical_dom_sf"/>
</dbReference>
<dbReference type="EMBL" id="AP019368">
    <property type="protein sequence ID" value="BBH52084.1"/>
    <property type="molecule type" value="Genomic_DNA"/>
</dbReference>
<dbReference type="KEGG" id="sbf:JCM31447_05210"/>
<dbReference type="PANTHER" id="PTHR44117">
    <property type="entry name" value="INTRAFLAGELLAR TRANSPORT PROTEIN 88 HOMOLOG"/>
    <property type="match status" value="1"/>
</dbReference>
<gene>
    <name evidence="3" type="ORF">JCM31447_05210</name>
</gene>
<dbReference type="InterPro" id="IPR019734">
    <property type="entry name" value="TPR_rpt"/>
</dbReference>
<dbReference type="RefSeq" id="WP_172603737.1">
    <property type="nucleotide sequence ID" value="NZ_AP019368.1"/>
</dbReference>
<dbReference type="GO" id="GO:0019894">
    <property type="term" value="F:kinesin binding"/>
    <property type="evidence" value="ECO:0007669"/>
    <property type="project" value="TreeGrafter"/>
</dbReference>
<dbReference type="SUPFAM" id="SSF48452">
    <property type="entry name" value="TPR-like"/>
    <property type="match status" value="2"/>
</dbReference>
<dbReference type="Gene3D" id="1.25.40.10">
    <property type="entry name" value="Tetratricopeptide repeat domain"/>
    <property type="match status" value="2"/>
</dbReference>
<keyword evidence="4" id="KW-1185">Reference proteome</keyword>
<evidence type="ECO:0000313" key="3">
    <source>
        <dbReference type="EMBL" id="BBH52084.1"/>
    </source>
</evidence>
<dbReference type="Proteomes" id="UP000291236">
    <property type="component" value="Chromosome"/>
</dbReference>
<dbReference type="PANTHER" id="PTHR44117:SF1">
    <property type="entry name" value="INTRAFLAGELLAR TRANSPORT PROTEIN 88 HOMOLOG"/>
    <property type="match status" value="1"/>
</dbReference>
<feature type="repeat" description="TPR" evidence="1">
    <location>
        <begin position="133"/>
        <end position="166"/>
    </location>
</feature>
<dbReference type="PROSITE" id="PS50005">
    <property type="entry name" value="TPR"/>
    <property type="match status" value="2"/>
</dbReference>